<evidence type="ECO:0000313" key="2">
    <source>
        <dbReference type="Proteomes" id="UP001157502"/>
    </source>
</evidence>
<sequence length="101" mass="11342">MMNDPIIWRDVLTPSTHGFSNIPSNTSVENIWTTTTVAQIGRQDPRLPSLSTYLGLFVCLLLFLLAMLIVMLYRMKHKIAPFPSEHGGHAEMFPDVELSAV</sequence>
<proteinExistence type="predicted"/>
<accession>A0ACC2FZ74</accession>
<comment type="caution">
    <text evidence="1">The sequence shown here is derived from an EMBL/GenBank/DDBJ whole genome shotgun (WGS) entry which is preliminary data.</text>
</comment>
<keyword evidence="2" id="KW-1185">Reference proteome</keyword>
<evidence type="ECO:0000313" key="1">
    <source>
        <dbReference type="EMBL" id="KAJ7996652.1"/>
    </source>
</evidence>
<organism evidence="1 2">
    <name type="scientific">Dallia pectoralis</name>
    <name type="common">Alaska blackfish</name>
    <dbReference type="NCBI Taxonomy" id="75939"/>
    <lineage>
        <taxon>Eukaryota</taxon>
        <taxon>Metazoa</taxon>
        <taxon>Chordata</taxon>
        <taxon>Craniata</taxon>
        <taxon>Vertebrata</taxon>
        <taxon>Euteleostomi</taxon>
        <taxon>Actinopterygii</taxon>
        <taxon>Neopterygii</taxon>
        <taxon>Teleostei</taxon>
        <taxon>Protacanthopterygii</taxon>
        <taxon>Esociformes</taxon>
        <taxon>Umbridae</taxon>
        <taxon>Dallia</taxon>
    </lineage>
</organism>
<dbReference type="EMBL" id="CM055747">
    <property type="protein sequence ID" value="KAJ7996652.1"/>
    <property type="molecule type" value="Genomic_DNA"/>
</dbReference>
<gene>
    <name evidence="1" type="ORF">DPEC_G00239260</name>
</gene>
<reference evidence="1" key="1">
    <citation type="submission" date="2021-05" db="EMBL/GenBank/DDBJ databases">
        <authorList>
            <person name="Pan Q."/>
            <person name="Jouanno E."/>
            <person name="Zahm M."/>
            <person name="Klopp C."/>
            <person name="Cabau C."/>
            <person name="Louis A."/>
            <person name="Berthelot C."/>
            <person name="Parey E."/>
            <person name="Roest Crollius H."/>
            <person name="Montfort J."/>
            <person name="Robinson-Rechavi M."/>
            <person name="Bouchez O."/>
            <person name="Lampietro C."/>
            <person name="Lopez Roques C."/>
            <person name="Donnadieu C."/>
            <person name="Postlethwait J."/>
            <person name="Bobe J."/>
            <person name="Dillon D."/>
            <person name="Chandos A."/>
            <person name="von Hippel F."/>
            <person name="Guiguen Y."/>
        </authorList>
    </citation>
    <scope>NUCLEOTIDE SEQUENCE</scope>
    <source>
        <strain evidence="1">YG-Jan2019</strain>
    </source>
</reference>
<dbReference type="Proteomes" id="UP001157502">
    <property type="component" value="Chromosome 20"/>
</dbReference>
<name>A0ACC2FZ74_DALPE</name>
<protein>
    <submittedName>
        <fullName evidence="1">Uncharacterized protein</fullName>
    </submittedName>
</protein>